<sequence>MKRFLTGLLLTLSISACGPGQEEGAPKSSLAVHISEKQEMSVEPWSTEKSEQMPALASTAGDESLACWVVLNWCTPPAGQPHCTATGCTVEEAVRHCRALYDRTC</sequence>
<dbReference type="PROSITE" id="PS51257">
    <property type="entry name" value="PROKAR_LIPOPROTEIN"/>
    <property type="match status" value="1"/>
</dbReference>
<dbReference type="AlphaFoldDB" id="L7U7R3"/>
<dbReference type="PATRIC" id="fig|1278073.3.peg.2338"/>
<evidence type="ECO:0008006" key="3">
    <source>
        <dbReference type="Google" id="ProtNLM"/>
    </source>
</evidence>
<reference evidence="1 2" key="1">
    <citation type="journal article" date="2013" name="Genome Announc.">
        <title>Complete genome sequence of Myxococcus stipitatus strain DSM 14675, a fruiting myxobacterium.</title>
        <authorList>
            <person name="Huntley S."/>
            <person name="Kneip S."/>
            <person name="Treuner-Lange A."/>
            <person name="Sogaard-Andersen L."/>
        </authorList>
    </citation>
    <scope>NUCLEOTIDE SEQUENCE [LARGE SCALE GENOMIC DNA]</scope>
    <source>
        <strain evidence="2">DSM 14675 / JCM 12634 / Mx s8</strain>
    </source>
</reference>
<dbReference type="STRING" id="1278073.MYSTI_02302"/>
<evidence type="ECO:0000313" key="2">
    <source>
        <dbReference type="Proteomes" id="UP000011131"/>
    </source>
</evidence>
<gene>
    <name evidence="1" type="ordered locus">MYSTI_02302</name>
</gene>
<dbReference type="KEGG" id="msd:MYSTI_02302"/>
<name>L7U7R3_MYXSD</name>
<dbReference type="OrthoDB" id="5518381at2"/>
<accession>L7U7R3</accession>
<dbReference type="RefSeq" id="WP_015347883.1">
    <property type="nucleotide sequence ID" value="NC_020126.1"/>
</dbReference>
<evidence type="ECO:0000313" key="1">
    <source>
        <dbReference type="EMBL" id="AGC43622.1"/>
    </source>
</evidence>
<protein>
    <recommendedName>
        <fullName evidence="3">Lipoprotein</fullName>
    </recommendedName>
</protein>
<keyword evidence="2" id="KW-1185">Reference proteome</keyword>
<dbReference type="HOGENOM" id="CLU_2233623_0_0_7"/>
<dbReference type="Proteomes" id="UP000011131">
    <property type="component" value="Chromosome"/>
</dbReference>
<proteinExistence type="predicted"/>
<organism evidence="1 2">
    <name type="scientific">Myxococcus stipitatus (strain DSM 14675 / JCM 12634 / Mx s8)</name>
    <dbReference type="NCBI Taxonomy" id="1278073"/>
    <lineage>
        <taxon>Bacteria</taxon>
        <taxon>Pseudomonadati</taxon>
        <taxon>Myxococcota</taxon>
        <taxon>Myxococcia</taxon>
        <taxon>Myxococcales</taxon>
        <taxon>Cystobacterineae</taxon>
        <taxon>Myxococcaceae</taxon>
        <taxon>Myxococcus</taxon>
    </lineage>
</organism>
<dbReference type="EMBL" id="CP004025">
    <property type="protein sequence ID" value="AGC43622.1"/>
    <property type="molecule type" value="Genomic_DNA"/>
</dbReference>